<proteinExistence type="predicted"/>
<evidence type="ECO:0000313" key="3">
    <source>
        <dbReference type="EMBL" id="KAJ7365718.1"/>
    </source>
</evidence>
<dbReference type="SUPFAM" id="SSF57196">
    <property type="entry name" value="EGF/Laminin"/>
    <property type="match status" value="1"/>
</dbReference>
<keyword evidence="1" id="KW-0424">Laminin EGF-like domain</keyword>
<dbReference type="CDD" id="cd00055">
    <property type="entry name" value="EGF_Lam"/>
    <property type="match status" value="1"/>
</dbReference>
<dbReference type="PROSITE" id="PS50027">
    <property type="entry name" value="EGF_LAM_2"/>
    <property type="match status" value="1"/>
</dbReference>
<reference evidence="3" key="1">
    <citation type="submission" date="2023-01" db="EMBL/GenBank/DDBJ databases">
        <title>Genome assembly of the deep-sea coral Lophelia pertusa.</title>
        <authorList>
            <person name="Herrera S."/>
            <person name="Cordes E."/>
        </authorList>
    </citation>
    <scope>NUCLEOTIDE SEQUENCE</scope>
    <source>
        <strain evidence="3">USNM1676648</strain>
        <tissue evidence="3">Polyp</tissue>
    </source>
</reference>
<evidence type="ECO:0000313" key="4">
    <source>
        <dbReference type="Proteomes" id="UP001163046"/>
    </source>
</evidence>
<feature type="disulfide bond" evidence="1">
    <location>
        <begin position="18"/>
        <end position="27"/>
    </location>
</feature>
<dbReference type="SMART" id="SM00180">
    <property type="entry name" value="EGF_Lam"/>
    <property type="match status" value="1"/>
</dbReference>
<feature type="domain" description="Laminin EGF-like" evidence="2">
    <location>
        <begin position="1"/>
        <end position="47"/>
    </location>
</feature>
<gene>
    <name evidence="3" type="ORF">OS493_002434</name>
</gene>
<name>A0A9W9YT17_9CNID</name>
<evidence type="ECO:0000259" key="2">
    <source>
        <dbReference type="PROSITE" id="PS50027"/>
    </source>
</evidence>
<sequence length="107" mass="11789">MNGSLSEVCDKSSHQCPCKNNSAGLLCEKCKSGYFYLTSSNSEGCTNCVCMGISSNCSSTTHYRKQNEVDHGVWSLGSASDSHNLIDLTQISLMVRKLLVNLFTWWP</sequence>
<dbReference type="Proteomes" id="UP001163046">
    <property type="component" value="Unassembled WGS sequence"/>
</dbReference>
<accession>A0A9W9YT17</accession>
<dbReference type="Pfam" id="PF00053">
    <property type="entry name" value="EGF_laminin"/>
    <property type="match status" value="1"/>
</dbReference>
<comment type="caution">
    <text evidence="1">Lacks conserved residue(s) required for the propagation of feature annotation.</text>
</comment>
<protein>
    <recommendedName>
        <fullName evidence="2">Laminin EGF-like domain-containing protein</fullName>
    </recommendedName>
</protein>
<comment type="caution">
    <text evidence="3">The sequence shown here is derived from an EMBL/GenBank/DDBJ whole genome shotgun (WGS) entry which is preliminary data.</text>
</comment>
<dbReference type="EMBL" id="MU827302">
    <property type="protein sequence ID" value="KAJ7365718.1"/>
    <property type="molecule type" value="Genomic_DNA"/>
</dbReference>
<dbReference type="OrthoDB" id="18487at2759"/>
<dbReference type="AlphaFoldDB" id="A0A9W9YT17"/>
<evidence type="ECO:0000256" key="1">
    <source>
        <dbReference type="PROSITE-ProRule" id="PRU00460"/>
    </source>
</evidence>
<dbReference type="FunFam" id="2.10.25.10:FF:000407">
    <property type="entry name" value="Laminin subunit alpha-3"/>
    <property type="match status" value="1"/>
</dbReference>
<dbReference type="PROSITE" id="PS01248">
    <property type="entry name" value="EGF_LAM_1"/>
    <property type="match status" value="1"/>
</dbReference>
<dbReference type="Gene3D" id="2.10.25.10">
    <property type="entry name" value="Laminin"/>
    <property type="match status" value="1"/>
</dbReference>
<keyword evidence="4" id="KW-1185">Reference proteome</keyword>
<keyword evidence="1" id="KW-1015">Disulfide bond</keyword>
<organism evidence="3 4">
    <name type="scientific">Desmophyllum pertusum</name>
    <dbReference type="NCBI Taxonomy" id="174260"/>
    <lineage>
        <taxon>Eukaryota</taxon>
        <taxon>Metazoa</taxon>
        <taxon>Cnidaria</taxon>
        <taxon>Anthozoa</taxon>
        <taxon>Hexacorallia</taxon>
        <taxon>Scleractinia</taxon>
        <taxon>Caryophylliina</taxon>
        <taxon>Caryophylliidae</taxon>
        <taxon>Desmophyllum</taxon>
    </lineage>
</organism>
<dbReference type="InterPro" id="IPR002049">
    <property type="entry name" value="LE_dom"/>
</dbReference>